<keyword evidence="3" id="KW-0408">Iron</keyword>
<keyword evidence="6" id="KW-0489">Methyltransferase</keyword>
<dbReference type="PANTHER" id="PTHR13184:SF5">
    <property type="entry name" value="METHYLTRANSFERASE-LIKE PROTEIN 17, MITOCHONDRIAL"/>
    <property type="match status" value="1"/>
</dbReference>
<dbReference type="Proteomes" id="UP000286716">
    <property type="component" value="Unassembled WGS sequence"/>
</dbReference>
<dbReference type="GO" id="GO:0003735">
    <property type="term" value="F:structural constituent of ribosome"/>
    <property type="evidence" value="ECO:0007669"/>
    <property type="project" value="TreeGrafter"/>
</dbReference>
<evidence type="ECO:0000256" key="5">
    <source>
        <dbReference type="SAM" id="MobiDB-lite"/>
    </source>
</evidence>
<dbReference type="Pfam" id="PF09243">
    <property type="entry name" value="Rsm22"/>
    <property type="match status" value="1"/>
</dbReference>
<dbReference type="GO" id="GO:0008168">
    <property type="term" value="F:methyltransferase activity"/>
    <property type="evidence" value="ECO:0007669"/>
    <property type="project" value="UniProtKB-KW"/>
</dbReference>
<keyword evidence="4" id="KW-0411">Iron-sulfur</keyword>
<evidence type="ECO:0000313" key="7">
    <source>
        <dbReference type="Proteomes" id="UP000286716"/>
    </source>
</evidence>
<keyword evidence="2" id="KW-0809">Transit peptide</keyword>
<dbReference type="EMBL" id="QHHU01000045">
    <property type="protein sequence ID" value="RSM39516.1"/>
    <property type="molecule type" value="Genomic_DNA"/>
</dbReference>
<organism evidence="6 7">
    <name type="scientific">Amycolatopsis balhimycina DSM 5908</name>
    <dbReference type="NCBI Taxonomy" id="1081091"/>
    <lineage>
        <taxon>Bacteria</taxon>
        <taxon>Bacillati</taxon>
        <taxon>Actinomycetota</taxon>
        <taxon>Actinomycetes</taxon>
        <taxon>Pseudonocardiales</taxon>
        <taxon>Pseudonocardiaceae</taxon>
        <taxon>Amycolatopsis</taxon>
    </lineage>
</organism>
<dbReference type="InterPro" id="IPR052571">
    <property type="entry name" value="Mt_RNA_Methyltransferase"/>
</dbReference>
<evidence type="ECO:0000256" key="4">
    <source>
        <dbReference type="ARBA" id="ARBA00023014"/>
    </source>
</evidence>
<dbReference type="GO" id="GO:0032259">
    <property type="term" value="P:methylation"/>
    <property type="evidence" value="ECO:0007669"/>
    <property type="project" value="UniProtKB-KW"/>
</dbReference>
<reference evidence="6 7" key="1">
    <citation type="submission" date="2018-05" db="EMBL/GenBank/DDBJ databases">
        <title>Evolution of GPA BGCs.</title>
        <authorList>
            <person name="Waglechner N."/>
            <person name="Wright G.D."/>
        </authorList>
    </citation>
    <scope>NUCLEOTIDE SEQUENCE [LARGE SCALE GENOMIC DNA]</scope>
    <source>
        <strain evidence="6 7">DSM 5908</strain>
    </source>
</reference>
<dbReference type="SUPFAM" id="SSF53335">
    <property type="entry name" value="S-adenosyl-L-methionine-dependent methyltransferases"/>
    <property type="match status" value="1"/>
</dbReference>
<dbReference type="AlphaFoldDB" id="A0A428W8S0"/>
<keyword evidence="7" id="KW-1185">Reference proteome</keyword>
<feature type="region of interest" description="Disordered" evidence="5">
    <location>
        <begin position="310"/>
        <end position="337"/>
    </location>
</feature>
<dbReference type="PANTHER" id="PTHR13184">
    <property type="entry name" value="37S RIBOSOMAL PROTEIN S22"/>
    <property type="match status" value="1"/>
</dbReference>
<dbReference type="GO" id="GO:0015935">
    <property type="term" value="C:small ribosomal subunit"/>
    <property type="evidence" value="ECO:0007669"/>
    <property type="project" value="TreeGrafter"/>
</dbReference>
<keyword evidence="6" id="KW-0808">Transferase</keyword>
<dbReference type="InterPro" id="IPR015324">
    <property type="entry name" value="Ribosomal_Rsm22-like"/>
</dbReference>
<dbReference type="GO" id="GO:0051536">
    <property type="term" value="F:iron-sulfur cluster binding"/>
    <property type="evidence" value="ECO:0007669"/>
    <property type="project" value="UniProtKB-KW"/>
</dbReference>
<dbReference type="Gene3D" id="3.40.50.150">
    <property type="entry name" value="Vaccinia Virus protein VP39"/>
    <property type="match status" value="1"/>
</dbReference>
<sequence>MDNPDRGESAAVAVLPNDLSSALDEELARHPVARLAQSVDRLSTRYRQGDAATSPILNSEADVAAYAGYRMPATYAAVHAVLAEAASRAPGFEPRTQIDVGGGTGAAVWAAAAVWPSLAKCTVLEQVAGAIGLGKRLAAGAGLAAVRDAEWRRGFVDPAAPSPEADLVTLSYVLGELPDGTRTDVVRWLAAKAGTVALIEPGTPAGYERIRTARAQLIELGLSVVAPCPHDAACPIVPGEDWCHFAARLPRSGLHRRLKAGTLGFEDEKFAYVVASRSAPDRPDARIIRHPKKHKGWVALDLCTADGLKPGAAVSKKQGPRYRAARDAEWGDGWSSP</sequence>
<dbReference type="RefSeq" id="WP_043790946.1">
    <property type="nucleotide sequence ID" value="NZ_QHHU01000045.1"/>
</dbReference>
<dbReference type="GO" id="GO:0006412">
    <property type="term" value="P:translation"/>
    <property type="evidence" value="ECO:0007669"/>
    <property type="project" value="InterPro"/>
</dbReference>
<proteinExistence type="predicted"/>
<comment type="caution">
    <text evidence="6">The sequence shown here is derived from an EMBL/GenBank/DDBJ whole genome shotgun (WGS) entry which is preliminary data.</text>
</comment>
<protein>
    <submittedName>
        <fullName evidence="6">rRNA methyltransferase</fullName>
    </submittedName>
</protein>
<gene>
    <name evidence="6" type="ORF">DMA12_29910</name>
</gene>
<name>A0A428W8S0_AMYBA</name>
<evidence type="ECO:0000256" key="1">
    <source>
        <dbReference type="ARBA" id="ARBA00022723"/>
    </source>
</evidence>
<evidence type="ECO:0000313" key="6">
    <source>
        <dbReference type="EMBL" id="RSM39516.1"/>
    </source>
</evidence>
<evidence type="ECO:0000256" key="2">
    <source>
        <dbReference type="ARBA" id="ARBA00022946"/>
    </source>
</evidence>
<dbReference type="GO" id="GO:0046872">
    <property type="term" value="F:metal ion binding"/>
    <property type="evidence" value="ECO:0007669"/>
    <property type="project" value="UniProtKB-KW"/>
</dbReference>
<dbReference type="InterPro" id="IPR029063">
    <property type="entry name" value="SAM-dependent_MTases_sf"/>
</dbReference>
<keyword evidence="1" id="KW-0479">Metal-binding</keyword>
<dbReference type="OrthoDB" id="9799639at2"/>
<evidence type="ECO:0000256" key="3">
    <source>
        <dbReference type="ARBA" id="ARBA00023004"/>
    </source>
</evidence>
<accession>A0A428W8S0</accession>